<evidence type="ECO:0000256" key="3">
    <source>
        <dbReference type="ARBA" id="ARBA00022676"/>
    </source>
</evidence>
<feature type="transmembrane region" description="Helical" evidence="8">
    <location>
        <begin position="206"/>
        <end position="226"/>
    </location>
</feature>
<keyword evidence="5 8" id="KW-0812">Transmembrane</keyword>
<dbReference type="AlphaFoldDB" id="A0A0G0A2J5"/>
<dbReference type="InterPro" id="IPR050297">
    <property type="entry name" value="LipidA_mod_glycosyltrf_83"/>
</dbReference>
<evidence type="ECO:0000256" key="8">
    <source>
        <dbReference type="SAM" id="Phobius"/>
    </source>
</evidence>
<keyword evidence="7 8" id="KW-0472">Membrane</keyword>
<evidence type="ECO:0000256" key="1">
    <source>
        <dbReference type="ARBA" id="ARBA00004651"/>
    </source>
</evidence>
<comment type="caution">
    <text evidence="10">The sequence shown here is derived from an EMBL/GenBank/DDBJ whole genome shotgun (WGS) entry which is preliminary data.</text>
</comment>
<feature type="transmembrane region" description="Helical" evidence="8">
    <location>
        <begin position="355"/>
        <end position="374"/>
    </location>
</feature>
<dbReference type="GO" id="GO:0009103">
    <property type="term" value="P:lipopolysaccharide biosynthetic process"/>
    <property type="evidence" value="ECO:0007669"/>
    <property type="project" value="UniProtKB-ARBA"/>
</dbReference>
<dbReference type="GO" id="GO:0016763">
    <property type="term" value="F:pentosyltransferase activity"/>
    <property type="evidence" value="ECO:0007669"/>
    <property type="project" value="TreeGrafter"/>
</dbReference>
<evidence type="ECO:0000256" key="4">
    <source>
        <dbReference type="ARBA" id="ARBA00022679"/>
    </source>
</evidence>
<sequence>MKSKLILILIVFLAFFLRFYKITSIPPSLNWDETSIAYNAYSILKTGKDEWGEVLPLHFKSFGEYKLPAQIYASIPAIAIFGLNEFGVRITPVVYGTLTVFLLYLLVQELYRKKEISLISSFLLAISPWHIQLTRASFESSFSLFWFLLALLFLVKGLKRPRFLVVSMIPFVISVYTYNTARVFTPLFLLVYYLLNIKFLFKNFKYLAFSFLTFVILVSPIIPFVLSGDATARYKLVSITDDAGLIPRIEERRNLSKLSPIITKLIHNRYTYNTYYFSQNYLAHFSPSFLFLKGAGHHQHHVQGVGELYWFQAPFLLYGLYLLIKRKSKSLKILLPWLLLAFVPVSMTNDSIPNALRTLIVVPVYQIFTAIGIYEFIKLNKYTKIILLTTFVLFSINFYILANNLYTQYPIRYSKDWQYGNKQVVEYIKEHQDEYSLIVFSRTYGEPHIFTLFYLQYDPARFQNSKNLERFETFDWVRVLRFDRFYFPDLGDEGTKYNDVIKANKGKKILFIGKPGDFPPEAKILERINFLDGSEAFEITTN</sequence>
<protein>
    <recommendedName>
        <fullName evidence="9">Glycosyltransferase RgtA/B/C/D-like domain-containing protein</fullName>
    </recommendedName>
</protein>
<dbReference type="PANTHER" id="PTHR33908:SF3">
    <property type="entry name" value="UNDECAPRENYL PHOSPHATE-ALPHA-4-AMINO-4-DEOXY-L-ARABINOSE ARABINOSYL TRANSFERASE"/>
    <property type="match status" value="1"/>
</dbReference>
<name>A0A0G0A2J5_9BACT</name>
<gene>
    <name evidence="10" type="ORF">UR35_C0001G0038</name>
</gene>
<dbReference type="Pfam" id="PF13231">
    <property type="entry name" value="PMT_2"/>
    <property type="match status" value="1"/>
</dbReference>
<feature type="transmembrane region" description="Helical" evidence="8">
    <location>
        <begin position="184"/>
        <end position="201"/>
    </location>
</feature>
<dbReference type="PANTHER" id="PTHR33908">
    <property type="entry name" value="MANNOSYLTRANSFERASE YKCB-RELATED"/>
    <property type="match status" value="1"/>
</dbReference>
<feature type="transmembrane region" description="Helical" evidence="8">
    <location>
        <begin position="86"/>
        <end position="107"/>
    </location>
</feature>
<evidence type="ECO:0000256" key="7">
    <source>
        <dbReference type="ARBA" id="ARBA00023136"/>
    </source>
</evidence>
<dbReference type="GO" id="GO:0005886">
    <property type="term" value="C:plasma membrane"/>
    <property type="evidence" value="ECO:0007669"/>
    <property type="project" value="UniProtKB-SubCell"/>
</dbReference>
<dbReference type="GO" id="GO:0010041">
    <property type="term" value="P:response to iron(III) ion"/>
    <property type="evidence" value="ECO:0007669"/>
    <property type="project" value="TreeGrafter"/>
</dbReference>
<dbReference type="InterPro" id="IPR038731">
    <property type="entry name" value="RgtA/B/C-like"/>
</dbReference>
<feature type="domain" description="Glycosyltransferase RgtA/B/C/D-like" evidence="9">
    <location>
        <begin position="78"/>
        <end position="222"/>
    </location>
</feature>
<keyword evidence="3" id="KW-0328">Glycosyltransferase</keyword>
<accession>A0A0G0A2J5</accession>
<keyword evidence="4" id="KW-0808">Transferase</keyword>
<feature type="transmembrane region" description="Helical" evidence="8">
    <location>
        <begin position="331"/>
        <end position="349"/>
    </location>
</feature>
<evidence type="ECO:0000313" key="11">
    <source>
        <dbReference type="Proteomes" id="UP000034778"/>
    </source>
</evidence>
<feature type="transmembrane region" description="Helical" evidence="8">
    <location>
        <begin position="308"/>
        <end position="324"/>
    </location>
</feature>
<dbReference type="STRING" id="1618566.UR35_C0001G0038"/>
<comment type="subcellular location">
    <subcellularLocation>
        <location evidence="1">Cell membrane</location>
        <topology evidence="1">Multi-pass membrane protein</topology>
    </subcellularLocation>
</comment>
<evidence type="ECO:0000256" key="5">
    <source>
        <dbReference type="ARBA" id="ARBA00022692"/>
    </source>
</evidence>
<dbReference type="Proteomes" id="UP000034778">
    <property type="component" value="Unassembled WGS sequence"/>
</dbReference>
<feature type="transmembrane region" description="Helical" evidence="8">
    <location>
        <begin position="138"/>
        <end position="155"/>
    </location>
</feature>
<reference evidence="10 11" key="1">
    <citation type="journal article" date="2015" name="Nature">
        <title>rRNA introns, odd ribosomes, and small enigmatic genomes across a large radiation of phyla.</title>
        <authorList>
            <person name="Brown C.T."/>
            <person name="Hug L.A."/>
            <person name="Thomas B.C."/>
            <person name="Sharon I."/>
            <person name="Castelle C.J."/>
            <person name="Singh A."/>
            <person name="Wilkins M.J."/>
            <person name="Williams K.H."/>
            <person name="Banfield J.F."/>
        </authorList>
    </citation>
    <scope>NUCLEOTIDE SEQUENCE [LARGE SCALE GENOMIC DNA]</scope>
</reference>
<evidence type="ECO:0000256" key="6">
    <source>
        <dbReference type="ARBA" id="ARBA00022989"/>
    </source>
</evidence>
<evidence type="ECO:0000313" key="10">
    <source>
        <dbReference type="EMBL" id="KKP45441.1"/>
    </source>
</evidence>
<evidence type="ECO:0000256" key="2">
    <source>
        <dbReference type="ARBA" id="ARBA00022475"/>
    </source>
</evidence>
<feature type="transmembrane region" description="Helical" evidence="8">
    <location>
        <begin position="386"/>
        <end position="406"/>
    </location>
</feature>
<organism evidence="10 11">
    <name type="scientific">Candidatus Woesebacteria bacterium GW2011_GWB1_33_22</name>
    <dbReference type="NCBI Taxonomy" id="1618566"/>
    <lineage>
        <taxon>Bacteria</taxon>
        <taxon>Candidatus Woeseibacteriota</taxon>
    </lineage>
</organism>
<keyword evidence="6 8" id="KW-1133">Transmembrane helix</keyword>
<dbReference type="EMBL" id="LBOW01000001">
    <property type="protein sequence ID" value="KKP45441.1"/>
    <property type="molecule type" value="Genomic_DNA"/>
</dbReference>
<evidence type="ECO:0000259" key="9">
    <source>
        <dbReference type="Pfam" id="PF13231"/>
    </source>
</evidence>
<keyword evidence="2" id="KW-1003">Cell membrane</keyword>
<proteinExistence type="predicted"/>